<accession>A0AAD8Y748</accession>
<dbReference type="AlphaFoldDB" id="A0AAD8Y748"/>
<evidence type="ECO:0000313" key="2">
    <source>
        <dbReference type="EMBL" id="KAK1739936.1"/>
    </source>
</evidence>
<name>A0AAD8Y748_9STRA</name>
<dbReference type="PANTHER" id="PTHR13651">
    <property type="entry name" value="PROTEIN ABITRAM"/>
    <property type="match status" value="1"/>
</dbReference>
<protein>
    <submittedName>
        <fullName evidence="2">Actin-binding transcription modulator</fullName>
    </submittedName>
</protein>
<dbReference type="PANTHER" id="PTHR13651:SF0">
    <property type="entry name" value="PROTEIN ABITRAM"/>
    <property type="match status" value="1"/>
</dbReference>
<evidence type="ECO:0000313" key="3">
    <source>
        <dbReference type="Proteomes" id="UP001224775"/>
    </source>
</evidence>
<reference evidence="2" key="1">
    <citation type="submission" date="2023-06" db="EMBL/GenBank/DDBJ databases">
        <title>Survivors Of The Sea: Transcriptome response of Skeletonema marinoi to long-term dormancy.</title>
        <authorList>
            <person name="Pinder M.I.M."/>
            <person name="Kourtchenko O."/>
            <person name="Robertson E.K."/>
            <person name="Larsson T."/>
            <person name="Maumus F."/>
            <person name="Osuna-Cruz C.M."/>
            <person name="Vancaester E."/>
            <person name="Stenow R."/>
            <person name="Vandepoele K."/>
            <person name="Ploug H."/>
            <person name="Bruchert V."/>
            <person name="Godhe A."/>
            <person name="Topel M."/>
        </authorList>
    </citation>
    <scope>NUCLEOTIDE SEQUENCE</scope>
    <source>
        <strain evidence="2">R05AC</strain>
    </source>
</reference>
<evidence type="ECO:0000256" key="1">
    <source>
        <dbReference type="SAM" id="MobiDB-lite"/>
    </source>
</evidence>
<sequence>MSSNINPSNNDDGPSRKRSRKSGKGPSNQKDNTNFCYKNVSFHERTSSGRPGSPHRYFEHSYNVSFQDHVGAVDVSSPLSGSAAMKSDDTAAAAVGNAGSNSQSITVPSNNNSTGNQVVHRHVNGLCIITAGNILQTALQQQHSTSSDNNNDESQHQAIASIKYLVKVAPDAQSAKGKLRAKNKKRKKNNNNNKNDSSQAQNANCGDVTPTDALCEVTLANGEKVTLKCCVQGTIIELNHRLAASESAVAQNQQQSSNGADVDGGSNIDGNASLLLTDPLLDGYLAVIMPNRGTHLPTL</sequence>
<dbReference type="InterPro" id="IPR039169">
    <property type="entry name" value="Abitram"/>
</dbReference>
<dbReference type="Proteomes" id="UP001224775">
    <property type="component" value="Unassembled WGS sequence"/>
</dbReference>
<feature type="region of interest" description="Disordered" evidence="1">
    <location>
        <begin position="173"/>
        <end position="205"/>
    </location>
</feature>
<feature type="compositionally biased region" description="Basic residues" evidence="1">
    <location>
        <begin position="177"/>
        <end position="189"/>
    </location>
</feature>
<organism evidence="2 3">
    <name type="scientific">Skeletonema marinoi</name>
    <dbReference type="NCBI Taxonomy" id="267567"/>
    <lineage>
        <taxon>Eukaryota</taxon>
        <taxon>Sar</taxon>
        <taxon>Stramenopiles</taxon>
        <taxon>Ochrophyta</taxon>
        <taxon>Bacillariophyta</taxon>
        <taxon>Coscinodiscophyceae</taxon>
        <taxon>Thalassiosirophycidae</taxon>
        <taxon>Thalassiosirales</taxon>
        <taxon>Skeletonemataceae</taxon>
        <taxon>Skeletonema</taxon>
        <taxon>Skeletonema marinoi-dohrnii complex</taxon>
    </lineage>
</organism>
<feature type="region of interest" description="Disordered" evidence="1">
    <location>
        <begin position="94"/>
        <end position="113"/>
    </location>
</feature>
<comment type="caution">
    <text evidence="2">The sequence shown here is derived from an EMBL/GenBank/DDBJ whole genome shotgun (WGS) entry which is preliminary data.</text>
</comment>
<feature type="compositionally biased region" description="Polar residues" evidence="1">
    <location>
        <begin position="1"/>
        <end position="12"/>
    </location>
</feature>
<feature type="region of interest" description="Disordered" evidence="1">
    <location>
        <begin position="1"/>
        <end position="36"/>
    </location>
</feature>
<gene>
    <name evidence="2" type="ORF">QTG54_009695</name>
</gene>
<dbReference type="GO" id="GO:0005634">
    <property type="term" value="C:nucleus"/>
    <property type="evidence" value="ECO:0007669"/>
    <property type="project" value="TreeGrafter"/>
</dbReference>
<feature type="compositionally biased region" description="Polar residues" evidence="1">
    <location>
        <begin position="103"/>
        <end position="113"/>
    </location>
</feature>
<feature type="compositionally biased region" description="Polar residues" evidence="1">
    <location>
        <begin position="25"/>
        <end position="36"/>
    </location>
</feature>
<dbReference type="EMBL" id="JATAAI010000017">
    <property type="protein sequence ID" value="KAK1739936.1"/>
    <property type="molecule type" value="Genomic_DNA"/>
</dbReference>
<proteinExistence type="predicted"/>
<keyword evidence="3" id="KW-1185">Reference proteome</keyword>